<feature type="signal peptide" evidence="9">
    <location>
        <begin position="1"/>
        <end position="22"/>
    </location>
</feature>
<evidence type="ECO:0000256" key="6">
    <source>
        <dbReference type="ARBA" id="ARBA00023170"/>
    </source>
</evidence>
<feature type="chain" id="PRO_5043632280" evidence="9">
    <location>
        <begin position="23"/>
        <end position="656"/>
    </location>
</feature>
<organism evidence="10 11">
    <name type="scientific">Cardiocondyla obscurior</name>
    <dbReference type="NCBI Taxonomy" id="286306"/>
    <lineage>
        <taxon>Eukaryota</taxon>
        <taxon>Metazoa</taxon>
        <taxon>Ecdysozoa</taxon>
        <taxon>Arthropoda</taxon>
        <taxon>Hexapoda</taxon>
        <taxon>Insecta</taxon>
        <taxon>Pterygota</taxon>
        <taxon>Neoptera</taxon>
        <taxon>Endopterygota</taxon>
        <taxon>Hymenoptera</taxon>
        <taxon>Apocrita</taxon>
        <taxon>Aculeata</taxon>
        <taxon>Formicoidea</taxon>
        <taxon>Formicidae</taxon>
        <taxon>Myrmicinae</taxon>
        <taxon>Cardiocondyla</taxon>
    </lineage>
</organism>
<keyword evidence="7" id="KW-0325">Glycoprotein</keyword>
<proteinExistence type="predicted"/>
<evidence type="ECO:0000313" key="11">
    <source>
        <dbReference type="Proteomes" id="UP001430953"/>
    </source>
</evidence>
<dbReference type="InterPro" id="IPR052192">
    <property type="entry name" value="Insect_Ionotropic_Sensory_Rcpt"/>
</dbReference>
<evidence type="ECO:0000256" key="8">
    <source>
        <dbReference type="SAM" id="Phobius"/>
    </source>
</evidence>
<keyword evidence="3 8" id="KW-0812">Transmembrane</keyword>
<evidence type="ECO:0000256" key="7">
    <source>
        <dbReference type="ARBA" id="ARBA00023180"/>
    </source>
</evidence>
<name>A0AAW2FCA0_9HYME</name>
<keyword evidence="11" id="KW-1185">Reference proteome</keyword>
<dbReference type="GO" id="GO:0005886">
    <property type="term" value="C:plasma membrane"/>
    <property type="evidence" value="ECO:0007669"/>
    <property type="project" value="UniProtKB-SubCell"/>
</dbReference>
<evidence type="ECO:0000256" key="9">
    <source>
        <dbReference type="SAM" id="SignalP"/>
    </source>
</evidence>
<protein>
    <submittedName>
        <fullName evidence="10">Uncharacterized protein</fullName>
    </submittedName>
</protein>
<dbReference type="AlphaFoldDB" id="A0AAW2FCA0"/>
<keyword evidence="2" id="KW-1003">Cell membrane</keyword>
<comment type="subcellular location">
    <subcellularLocation>
        <location evidence="1">Cell membrane</location>
        <topology evidence="1">Multi-pass membrane protein</topology>
    </subcellularLocation>
</comment>
<dbReference type="PANTHER" id="PTHR42643:SF39">
    <property type="entry name" value="IONOTROPIC RECEPTOR 56A-RELATED"/>
    <property type="match status" value="1"/>
</dbReference>
<evidence type="ECO:0000256" key="5">
    <source>
        <dbReference type="ARBA" id="ARBA00023136"/>
    </source>
</evidence>
<gene>
    <name evidence="10" type="ORF">PUN28_013042</name>
</gene>
<accession>A0AAW2FCA0</accession>
<keyword evidence="9" id="KW-0732">Signal</keyword>
<evidence type="ECO:0000256" key="1">
    <source>
        <dbReference type="ARBA" id="ARBA00004651"/>
    </source>
</evidence>
<sequence>MSNTRLILLSLLVASVFPLGLIKNDTSTERLTFKNVVVAMVGILEQCRPKEPELTLLLGGDFNEFLRQLFFTWVPVALIGETTPQFNALKKFARTRYSFHEYVHYNFIPFLRKSHRFVLVASSQPMLRSILQRTKDSPWANSDGFYIIVDRETETRGCINARSFLWSAWEFDLLSVIFPCIDPKDGIVYYTYNPYSNNTPADWNEVDYAKGRNGHPWIILRRKYTEDGDKVCENLDFDKTTTLDRYEIRLNAVEMEPYIKINWTAPNREKFRGDNSEIINILLVKLNASLSINVYNGSIYNLGTIGPNGTLLGLMAPLSDGRIDIGMNSRPLLVMWKVKYIYPHARSGLCVISQPNPEISQFTKLMKFMSPEVIVGCLTISLLAYVIFVKSQGYVKADLQVIRLIVCVGILHPPKISSTRIFICMVLILFLNINALFQSHLSALLTVPVYKSNINTMEDLKKFGYTIYGAKQVQKLLNDPVLESRYVPVTYEECKEFVENSTNAVCIGDCYHLYYRMKGQFLIKSKTLIELTHSYVTREDWPLYQRVDNIIQQMTQAGLILKSRTDFLEEIRRERSKYTVKKKSFKVMILKQLAFSFYILIIGYSCASIIFILELIMNRSNLKSKNQIKIKKSLKKKQEVGINIKTPKILEIKLRF</sequence>
<dbReference type="PANTHER" id="PTHR42643">
    <property type="entry name" value="IONOTROPIC RECEPTOR 20A-RELATED"/>
    <property type="match status" value="1"/>
</dbReference>
<keyword evidence="5 8" id="KW-0472">Membrane</keyword>
<evidence type="ECO:0000313" key="10">
    <source>
        <dbReference type="EMBL" id="KAL0111567.1"/>
    </source>
</evidence>
<reference evidence="10 11" key="1">
    <citation type="submission" date="2023-03" db="EMBL/GenBank/DDBJ databases">
        <title>High recombination rates correlate with genetic variation in Cardiocondyla obscurior ants.</title>
        <authorList>
            <person name="Errbii M."/>
        </authorList>
    </citation>
    <scope>NUCLEOTIDE SEQUENCE [LARGE SCALE GENOMIC DNA]</scope>
    <source>
        <strain evidence="10">Alpha-2009</strain>
        <tissue evidence="10">Whole body</tissue>
    </source>
</reference>
<feature type="transmembrane region" description="Helical" evidence="8">
    <location>
        <begin position="421"/>
        <end position="441"/>
    </location>
</feature>
<evidence type="ECO:0000256" key="4">
    <source>
        <dbReference type="ARBA" id="ARBA00022989"/>
    </source>
</evidence>
<evidence type="ECO:0000256" key="2">
    <source>
        <dbReference type="ARBA" id="ARBA00022475"/>
    </source>
</evidence>
<feature type="transmembrane region" description="Helical" evidence="8">
    <location>
        <begin position="368"/>
        <end position="388"/>
    </location>
</feature>
<comment type="caution">
    <text evidence="10">The sequence shown here is derived from an EMBL/GenBank/DDBJ whole genome shotgun (WGS) entry which is preliminary data.</text>
</comment>
<feature type="transmembrane region" description="Helical" evidence="8">
    <location>
        <begin position="595"/>
        <end position="616"/>
    </location>
</feature>
<keyword evidence="6" id="KW-0675">Receptor</keyword>
<dbReference type="EMBL" id="JADYXP020000013">
    <property type="protein sequence ID" value="KAL0111567.1"/>
    <property type="molecule type" value="Genomic_DNA"/>
</dbReference>
<keyword evidence="4 8" id="KW-1133">Transmembrane helix</keyword>
<evidence type="ECO:0000256" key="3">
    <source>
        <dbReference type="ARBA" id="ARBA00022692"/>
    </source>
</evidence>
<dbReference type="Proteomes" id="UP001430953">
    <property type="component" value="Unassembled WGS sequence"/>
</dbReference>
<dbReference type="SUPFAM" id="SSF53850">
    <property type="entry name" value="Periplasmic binding protein-like II"/>
    <property type="match status" value="1"/>
</dbReference>